<dbReference type="SUPFAM" id="SSF81321">
    <property type="entry name" value="Family A G protein-coupled receptor-like"/>
    <property type="match status" value="1"/>
</dbReference>
<accession>E3LLF2</accession>
<evidence type="ECO:0000256" key="4">
    <source>
        <dbReference type="ARBA" id="ARBA00023136"/>
    </source>
</evidence>
<keyword evidence="2 6" id="KW-0812">Transmembrane</keyword>
<evidence type="ECO:0000259" key="7">
    <source>
        <dbReference type="PROSITE" id="PS50172"/>
    </source>
</evidence>
<dbReference type="PROSITE" id="PS50088">
    <property type="entry name" value="ANK_REPEAT"/>
    <property type="match status" value="1"/>
</dbReference>
<reference evidence="9" key="1">
    <citation type="submission" date="2007-07" db="EMBL/GenBank/DDBJ databases">
        <title>PCAP assembly of the Caenorhabditis remanei genome.</title>
        <authorList>
            <consortium name="The Caenorhabditis remanei Sequencing Consortium"/>
            <person name="Wilson R.K."/>
        </authorList>
    </citation>
    <scope>NUCLEOTIDE SEQUENCE [LARGE SCALE GENOMIC DNA]</scope>
    <source>
        <strain evidence="9">PB4641</strain>
    </source>
</reference>
<feature type="domain" description="BRCT" evidence="7">
    <location>
        <begin position="1294"/>
        <end position="1389"/>
    </location>
</feature>
<evidence type="ECO:0000256" key="6">
    <source>
        <dbReference type="SAM" id="Phobius"/>
    </source>
</evidence>
<dbReference type="Gene3D" id="1.25.40.20">
    <property type="entry name" value="Ankyrin repeat-containing domain"/>
    <property type="match status" value="1"/>
</dbReference>
<dbReference type="InterPro" id="IPR002110">
    <property type="entry name" value="Ankyrin_rpt"/>
</dbReference>
<dbReference type="SUPFAM" id="SSF52113">
    <property type="entry name" value="BRCT domain"/>
    <property type="match status" value="1"/>
</dbReference>
<feature type="transmembrane region" description="Helical" evidence="6">
    <location>
        <begin position="128"/>
        <end position="146"/>
    </location>
</feature>
<dbReference type="InterPro" id="IPR019427">
    <property type="entry name" value="7TM_GPCR_serpentine_rcpt_Srw"/>
</dbReference>
<dbReference type="CDD" id="cd14978">
    <property type="entry name" value="7tmA_FMRFamide_R-like"/>
    <property type="match status" value="1"/>
</dbReference>
<keyword evidence="3 6" id="KW-1133">Transmembrane helix</keyword>
<comment type="subcellular location">
    <subcellularLocation>
        <location evidence="1">Membrane</location>
    </subcellularLocation>
</comment>
<dbReference type="Pfam" id="PF00533">
    <property type="entry name" value="BRCT"/>
    <property type="match status" value="1"/>
</dbReference>
<evidence type="ECO:0000256" key="3">
    <source>
        <dbReference type="ARBA" id="ARBA00022989"/>
    </source>
</evidence>
<dbReference type="PANTHER" id="PTHR22956">
    <property type="entry name" value="ANKYRIN REPEAT-CONTAINING PROTEIN F37A4.4-RELATED-RELATED"/>
    <property type="match status" value="1"/>
</dbReference>
<dbReference type="STRING" id="31234.E3LLF2"/>
<feature type="transmembrane region" description="Helical" evidence="6">
    <location>
        <begin position="99"/>
        <end position="116"/>
    </location>
</feature>
<dbReference type="OrthoDB" id="10254927at2759"/>
<dbReference type="PROSITE" id="PS50297">
    <property type="entry name" value="ANK_REP_REGION"/>
    <property type="match status" value="1"/>
</dbReference>
<feature type="transmembrane region" description="Helical" evidence="6">
    <location>
        <begin position="201"/>
        <end position="222"/>
    </location>
</feature>
<sequence>MHTRECLAVEFCIAIVGIFLTVFHVYVLTRKVIMKSSIISVMLGIALCDFISMIMAISVKNIITNFYRDECTPPLTMFVYRLFWILMHFRDDVIRCSTWLGVLMACIRFMALRFVSRPGFKKVSNISFGFYATGLIFLISSAMSTINSMRTKIVDIGPWTPDPSCPDKSTETWILHELRASDAFAANNGILSRITMFINGLFSRIIPCILLPTLTILLILEIKRTRQTISSTSFAVRKKTERTTALVIFMAVTFFIASLPAGIFTLFQVMYTDVGFLHLSTFVDHFCNAILTANASIHCVICFTMSSDYRRMTISSHIYLNLFLLTVNNTNDLAPSDLQLINENFRILSRVTNAISFQAAVIRKEVTVHEFLSELLHVNATRFESIVNVDVKSARLELDRMYAESEKYKRNKSIIDMMKKTVGDVKFVDEVMKHLNSFTEQVESNPGDIVKLVKEEIKNVNNLNVFNNSCIEINEKTVDEFLDLFDRRKESPKAANMAERIKNFIKLVSTGYIQKCIEVLPDIGREFQTLSIWKAKEKYEELNELKNIVMKFATVVQFWRDIADERIDEIRNEMEATKSIWSGPQSSNLQSQYYKNVKSVFRTLHMSVSEKIEHKNDRSEQPFANTAGFQDTKDLIKVLNDLKSPWFQKNIARGSDIKAIADALKPFQDISKEVIAVESKWIQFIDHTDVLLDDSNVEYHAEKLRNTAAIASNHPDHIKILNDSKLILQMCLGSTKPVNLNNFILFESQQHKIVDFLDRISEAKDEIFELTSLLLRGSKSYEKNFKTVKDRLLEFLNKKMVNSTNEANAIKERNRFENSFNIIKRQRGVDVAKVLGSVMKFLKTMKEIRTSSKSLNVKTNVSIGEILKESNMTVIAKCLREKEFQTQSLLKTVESVRSVGKIPGKEDVGRIHEYLKSLEKVQKTLESIDSHVKAMHLNQKLDGSDLILSFKNSKSVSETIGLCTRALENFEKARLNKKRLLSVKSFSNDINGLIVDLDLKNWADHQHVLLHMFNQLNDVNKVARKVRNESILKMAMVFEGASEVEGIRGSQETLYRLYRSINNTIALDRDVALKYFEDVLPLDLDFSKHQAHLKSGHISVTSLMEYYDEIFGHSTTKIVEKYVGISWIAILGICFGLLLLVLIGMIALYGLTENGKTKYKNLYLYYFGKPADFEKRWRYSKFMDNVNDKNLVLDAIREGNKTNLLKALKNGAYINVYNIFGNTALHAATKLGHPELVELLIKNGADRKMLNIKNRTAEQMVPPNYRETDKDKIEQFEKIQTVYKRHKKKNYRIRVPQIFPSTSFHIYIEDRTDDALTEKFMKQFSSITSDEKLPTTTHCVVQTDSTGVLETDSLDLLVWIFSGVIIMKEQWMTACLENEYLIDQDYKYLVEKVKYKGVIYESIISWTEAMAKSTIPYLIGVYVAVAMNTCENLMTISALVYSQGGTMMDVFPLKEMFTINSRPYLHANLGPIFLIGDGSMDLTPYKNDPDNMYTVFTEEEFIIFMLKREIKRDTNQNPMSCLKAVQS</sequence>
<evidence type="ECO:0000256" key="2">
    <source>
        <dbReference type="ARBA" id="ARBA00022692"/>
    </source>
</evidence>
<dbReference type="Pfam" id="PF02206">
    <property type="entry name" value="WSN"/>
    <property type="match status" value="1"/>
</dbReference>
<keyword evidence="10" id="KW-1185">Reference proteome</keyword>
<dbReference type="GO" id="GO:0008528">
    <property type="term" value="F:G protein-coupled peptide receptor activity"/>
    <property type="evidence" value="ECO:0007669"/>
    <property type="project" value="InterPro"/>
</dbReference>
<proteinExistence type="predicted"/>
<dbReference type="eggNOG" id="KOG4177">
    <property type="taxonomic scope" value="Eukaryota"/>
</dbReference>
<feature type="transmembrane region" description="Helical" evidence="6">
    <location>
        <begin position="38"/>
        <end position="59"/>
    </location>
</feature>
<dbReference type="FunCoup" id="E3LLF2">
    <property type="interactions" value="1766"/>
</dbReference>
<dbReference type="InterPro" id="IPR036420">
    <property type="entry name" value="BRCT_dom_sf"/>
</dbReference>
<dbReference type="OMA" id="MTISSHI"/>
<keyword evidence="4 6" id="KW-0472">Membrane</keyword>
<protein>
    <recommendedName>
        <fullName evidence="11">G-protein coupled receptors family 1 profile domain-containing protein</fullName>
    </recommendedName>
</protein>
<name>E3LLF2_CAERE</name>
<dbReference type="InterPro" id="IPR003125">
    <property type="entry name" value="WSN"/>
</dbReference>
<feature type="transmembrane region" description="Helical" evidence="6">
    <location>
        <begin position="7"/>
        <end position="26"/>
    </location>
</feature>
<dbReference type="GO" id="GO:0016020">
    <property type="term" value="C:membrane"/>
    <property type="evidence" value="ECO:0007669"/>
    <property type="project" value="UniProtKB-SubCell"/>
</dbReference>
<feature type="repeat" description="ANK" evidence="5">
    <location>
        <begin position="1220"/>
        <end position="1252"/>
    </location>
</feature>
<evidence type="ECO:0000313" key="9">
    <source>
        <dbReference type="EMBL" id="EFP00296.1"/>
    </source>
</evidence>
<dbReference type="Pfam" id="PF12796">
    <property type="entry name" value="Ank_2"/>
    <property type="match status" value="1"/>
</dbReference>
<dbReference type="PANTHER" id="PTHR22956:SF14">
    <property type="entry name" value="BRCT DOMAIN-CONTAINING PROTEIN"/>
    <property type="match status" value="1"/>
</dbReference>
<feature type="transmembrane region" description="Helical" evidence="6">
    <location>
        <begin position="1125"/>
        <end position="1151"/>
    </location>
</feature>
<organism evidence="10">
    <name type="scientific">Caenorhabditis remanei</name>
    <name type="common">Caenorhabditis vulgaris</name>
    <dbReference type="NCBI Taxonomy" id="31234"/>
    <lineage>
        <taxon>Eukaryota</taxon>
        <taxon>Metazoa</taxon>
        <taxon>Ecdysozoa</taxon>
        <taxon>Nematoda</taxon>
        <taxon>Chromadorea</taxon>
        <taxon>Rhabditida</taxon>
        <taxon>Rhabditina</taxon>
        <taxon>Rhabditomorpha</taxon>
        <taxon>Rhabditoidea</taxon>
        <taxon>Rhabditidae</taxon>
        <taxon>Peloderinae</taxon>
        <taxon>Caenorhabditis</taxon>
    </lineage>
</organism>
<evidence type="ECO:0000313" key="10">
    <source>
        <dbReference type="Proteomes" id="UP000008281"/>
    </source>
</evidence>
<dbReference type="Gene3D" id="3.40.50.10190">
    <property type="entry name" value="BRCT domain"/>
    <property type="match status" value="1"/>
</dbReference>
<dbReference type="InterPro" id="IPR036770">
    <property type="entry name" value="Ankyrin_rpt-contain_sf"/>
</dbReference>
<keyword evidence="5" id="KW-0040">ANK repeat</keyword>
<dbReference type="Pfam" id="PF10324">
    <property type="entry name" value="7TM_GPCR_Srw"/>
    <property type="match status" value="1"/>
</dbReference>
<dbReference type="PROSITE" id="PS50262">
    <property type="entry name" value="G_PROTEIN_RECEP_F1_2"/>
    <property type="match status" value="1"/>
</dbReference>
<evidence type="ECO:0000256" key="1">
    <source>
        <dbReference type="ARBA" id="ARBA00004370"/>
    </source>
</evidence>
<dbReference type="Proteomes" id="UP000008281">
    <property type="component" value="Unassembled WGS sequence"/>
</dbReference>
<evidence type="ECO:0008006" key="11">
    <source>
        <dbReference type="Google" id="ProtNLM"/>
    </source>
</evidence>
<evidence type="ECO:0000259" key="8">
    <source>
        <dbReference type="PROSITE" id="PS50262"/>
    </source>
</evidence>
<feature type="domain" description="G-protein coupled receptors family 1 profile" evidence="8">
    <location>
        <begin position="20"/>
        <end position="302"/>
    </location>
</feature>
<dbReference type="InterPro" id="IPR053345">
    <property type="entry name" value="Ankyrin_repeat-containing"/>
</dbReference>
<dbReference type="SMART" id="SM00248">
    <property type="entry name" value="ANK"/>
    <property type="match status" value="2"/>
</dbReference>
<evidence type="ECO:0000256" key="5">
    <source>
        <dbReference type="PROSITE-ProRule" id="PRU00023"/>
    </source>
</evidence>
<dbReference type="EMBL" id="DS268410">
    <property type="protein sequence ID" value="EFP00296.1"/>
    <property type="molecule type" value="Genomic_DNA"/>
</dbReference>
<dbReference type="SUPFAM" id="SSF48403">
    <property type="entry name" value="Ankyrin repeat"/>
    <property type="match status" value="1"/>
</dbReference>
<feature type="transmembrane region" description="Helical" evidence="6">
    <location>
        <begin position="243"/>
        <end position="271"/>
    </location>
</feature>
<dbReference type="SMART" id="SM00453">
    <property type="entry name" value="WSN"/>
    <property type="match status" value="1"/>
</dbReference>
<gene>
    <name evidence="9" type="ORF">CRE_18704</name>
</gene>
<dbReference type="InParanoid" id="E3LLF2"/>
<dbReference type="InterPro" id="IPR017452">
    <property type="entry name" value="GPCR_Rhodpsn_7TM"/>
</dbReference>
<dbReference type="HOGENOM" id="CLU_002600_0_0_1"/>
<dbReference type="InterPro" id="IPR001357">
    <property type="entry name" value="BRCT_dom"/>
</dbReference>
<dbReference type="SMART" id="SM00292">
    <property type="entry name" value="BRCT"/>
    <property type="match status" value="1"/>
</dbReference>
<dbReference type="PROSITE" id="PS50172">
    <property type="entry name" value="BRCT"/>
    <property type="match status" value="1"/>
</dbReference>
<dbReference type="Gene3D" id="1.20.1070.10">
    <property type="entry name" value="Rhodopsin 7-helix transmembrane proteins"/>
    <property type="match status" value="1"/>
</dbReference>